<reference evidence="3 4" key="1">
    <citation type="submission" date="2016-10" db="EMBL/GenBank/DDBJ databases">
        <authorList>
            <person name="de Groot N.N."/>
        </authorList>
    </citation>
    <scope>NUCLEOTIDE SEQUENCE [LARGE SCALE GENOMIC DNA]</scope>
    <source>
        <strain evidence="3 4">DSM 26515</strain>
    </source>
</reference>
<dbReference type="SUPFAM" id="SSF55154">
    <property type="entry name" value="CYTH-like phosphatases"/>
    <property type="match status" value="1"/>
</dbReference>
<name>A0A1H6ZWP0_9GAMM</name>
<accession>A0A1H6ZWP0</accession>
<sequence length="181" mass="20162">MATEIERKFLLADERWREAVVRSERIAQGYLVGARALREGHARASVRVRRAGERAWLNIKSATLGIERAEFEYPLPLDDAETMLASLCDGVLEKVRHHVEVDGTLFEVDEFLGDNAGLVVAEVELPSVDAAYPRPAWLGREVSALGRYYNVNLITHPFARWSHLERTAADAADSAGEQACC</sequence>
<keyword evidence="4" id="KW-1185">Reference proteome</keyword>
<evidence type="ECO:0000256" key="1">
    <source>
        <dbReference type="PIRSR" id="PIRSR016487-1"/>
    </source>
</evidence>
<dbReference type="AlphaFoldDB" id="A0A1H6ZWP0"/>
<evidence type="ECO:0000313" key="3">
    <source>
        <dbReference type="EMBL" id="SEJ57076.1"/>
    </source>
</evidence>
<dbReference type="Gene3D" id="2.40.320.10">
    <property type="entry name" value="Hypothetical Protein Pfu-838710-001"/>
    <property type="match status" value="1"/>
</dbReference>
<dbReference type="STRING" id="529704.SAMN02927913_0177"/>
<dbReference type="CDD" id="cd07891">
    <property type="entry name" value="CYTH-like_CthTTM-like_1"/>
    <property type="match status" value="1"/>
</dbReference>
<dbReference type="InterPro" id="IPR012042">
    <property type="entry name" value="NeuTTM/CthTTM-like"/>
</dbReference>
<dbReference type="PANTHER" id="PTHR40114:SF1">
    <property type="entry name" value="SLR0698 PROTEIN"/>
    <property type="match status" value="1"/>
</dbReference>
<dbReference type="Pfam" id="PF01928">
    <property type="entry name" value="CYTH"/>
    <property type="match status" value="1"/>
</dbReference>
<protein>
    <submittedName>
        <fullName evidence="3">Adenylate cyclase</fullName>
    </submittedName>
</protein>
<dbReference type="RefSeq" id="WP_091340698.1">
    <property type="nucleotide sequence ID" value="NZ_FNYC01000013.1"/>
</dbReference>
<feature type="domain" description="CYTH" evidence="2">
    <location>
        <begin position="2"/>
        <end position="155"/>
    </location>
</feature>
<organism evidence="3 4">
    <name type="scientific">Frateuria terrea</name>
    <dbReference type="NCBI Taxonomy" id="529704"/>
    <lineage>
        <taxon>Bacteria</taxon>
        <taxon>Pseudomonadati</taxon>
        <taxon>Pseudomonadota</taxon>
        <taxon>Gammaproteobacteria</taxon>
        <taxon>Lysobacterales</taxon>
        <taxon>Rhodanobacteraceae</taxon>
        <taxon>Frateuria</taxon>
    </lineage>
</organism>
<dbReference type="PIRSF" id="PIRSF016487">
    <property type="entry name" value="CYTH_UCP016487"/>
    <property type="match status" value="1"/>
</dbReference>
<dbReference type="PROSITE" id="PS51707">
    <property type="entry name" value="CYTH"/>
    <property type="match status" value="1"/>
</dbReference>
<feature type="active site" description="Proton acceptor" evidence="1">
    <location>
        <position position="30"/>
    </location>
</feature>
<evidence type="ECO:0000259" key="2">
    <source>
        <dbReference type="PROSITE" id="PS51707"/>
    </source>
</evidence>
<dbReference type="InterPro" id="IPR023577">
    <property type="entry name" value="CYTH_domain"/>
</dbReference>
<proteinExistence type="predicted"/>
<dbReference type="SMART" id="SM01118">
    <property type="entry name" value="CYTH"/>
    <property type="match status" value="1"/>
</dbReference>
<dbReference type="InterPro" id="IPR033469">
    <property type="entry name" value="CYTH-like_dom_sf"/>
</dbReference>
<evidence type="ECO:0000313" key="4">
    <source>
        <dbReference type="Proteomes" id="UP000199420"/>
    </source>
</evidence>
<dbReference type="OrthoDB" id="9805588at2"/>
<dbReference type="PANTHER" id="PTHR40114">
    <property type="entry name" value="SLR0698 PROTEIN"/>
    <property type="match status" value="1"/>
</dbReference>
<dbReference type="EMBL" id="FNYC01000013">
    <property type="protein sequence ID" value="SEJ57076.1"/>
    <property type="molecule type" value="Genomic_DNA"/>
</dbReference>
<gene>
    <name evidence="3" type="ORF">SAMN04487997_0250</name>
</gene>
<dbReference type="Proteomes" id="UP000199420">
    <property type="component" value="Unassembled WGS sequence"/>
</dbReference>